<proteinExistence type="predicted"/>
<keyword evidence="1" id="KW-1185">Reference proteome</keyword>
<dbReference type="WBParaSite" id="SMUV_0000630901-mRNA-1">
    <property type="protein sequence ID" value="SMUV_0000630901-mRNA-1"/>
    <property type="gene ID" value="SMUV_0000630901"/>
</dbReference>
<reference evidence="2" key="1">
    <citation type="submission" date="2017-02" db="UniProtKB">
        <authorList>
            <consortium name="WormBaseParasite"/>
        </authorList>
    </citation>
    <scope>IDENTIFICATION</scope>
</reference>
<sequence length="86" mass="9600">MVYVRAFDENQCEYYHLSCNCTNPPCLITMYDGPDSTNEVESPMIADNLLLQAKCKRTNSLTWNVADVNTGKAWNVGSIDCTSQDA</sequence>
<dbReference type="AlphaFoldDB" id="A0A0N5ANV6"/>
<accession>A0A0N5ANV6</accession>
<name>A0A0N5ANV6_9BILA</name>
<evidence type="ECO:0000313" key="2">
    <source>
        <dbReference type="WBParaSite" id="SMUV_0000630901-mRNA-1"/>
    </source>
</evidence>
<organism evidence="1 2">
    <name type="scientific">Syphacia muris</name>
    <dbReference type="NCBI Taxonomy" id="451379"/>
    <lineage>
        <taxon>Eukaryota</taxon>
        <taxon>Metazoa</taxon>
        <taxon>Ecdysozoa</taxon>
        <taxon>Nematoda</taxon>
        <taxon>Chromadorea</taxon>
        <taxon>Rhabditida</taxon>
        <taxon>Spirurina</taxon>
        <taxon>Oxyuridomorpha</taxon>
        <taxon>Oxyuroidea</taxon>
        <taxon>Oxyuridae</taxon>
        <taxon>Syphacia</taxon>
    </lineage>
</organism>
<dbReference type="Proteomes" id="UP000046393">
    <property type="component" value="Unplaced"/>
</dbReference>
<evidence type="ECO:0000313" key="1">
    <source>
        <dbReference type="Proteomes" id="UP000046393"/>
    </source>
</evidence>
<protein>
    <submittedName>
        <fullName evidence="2">Ricin B-type lectin domain-containing protein</fullName>
    </submittedName>
</protein>